<evidence type="ECO:0000313" key="3">
    <source>
        <dbReference type="Proteomes" id="UP000187404"/>
    </source>
</evidence>
<dbReference type="STRING" id="1261640.BHK98_07890"/>
<dbReference type="PANTHER" id="PTHR33169">
    <property type="entry name" value="PADR-FAMILY TRANSCRIPTIONAL REGULATOR"/>
    <property type="match status" value="1"/>
</dbReference>
<feature type="domain" description="Transcription regulator PadR N-terminal" evidence="1">
    <location>
        <begin position="17"/>
        <end position="90"/>
    </location>
</feature>
<proteinExistence type="predicted"/>
<dbReference type="InterPro" id="IPR005149">
    <property type="entry name" value="Tscrpt_reg_PadR_N"/>
</dbReference>
<evidence type="ECO:0000313" key="2">
    <source>
        <dbReference type="EMBL" id="OLR55986.1"/>
    </source>
</evidence>
<dbReference type="OrthoDB" id="9808017at2"/>
<dbReference type="SUPFAM" id="SSF46785">
    <property type="entry name" value="Winged helix' DNA-binding domain"/>
    <property type="match status" value="1"/>
</dbReference>
<accession>A0A1Q9JIF0</accession>
<dbReference type="PANTHER" id="PTHR33169:SF14">
    <property type="entry name" value="TRANSCRIPTIONAL REGULATOR RV3488"/>
    <property type="match status" value="1"/>
</dbReference>
<keyword evidence="3" id="KW-1185">Reference proteome</keyword>
<dbReference type="Gene3D" id="1.10.10.10">
    <property type="entry name" value="Winged helix-like DNA-binding domain superfamily/Winged helix DNA-binding domain"/>
    <property type="match status" value="1"/>
</dbReference>
<reference evidence="2 3" key="1">
    <citation type="journal article" date="2016" name="Appl. Environ. Microbiol.">
        <title>Function and Phylogeny of Bacterial Butyryl Coenzyme A:Acetate Transferases and Their Diversity in the Proximal Colon of Swine.</title>
        <authorList>
            <person name="Trachsel J."/>
            <person name="Bayles D.O."/>
            <person name="Looft T."/>
            <person name="Levine U.Y."/>
            <person name="Allen H.K."/>
        </authorList>
    </citation>
    <scope>NUCLEOTIDE SEQUENCE [LARGE SCALE GENOMIC DNA]</scope>
    <source>
        <strain evidence="2 3">68-3-10</strain>
    </source>
</reference>
<comment type="caution">
    <text evidence="2">The sequence shown here is derived from an EMBL/GenBank/DDBJ whole genome shotgun (WGS) entry which is preliminary data.</text>
</comment>
<dbReference type="Proteomes" id="UP000187404">
    <property type="component" value="Unassembled WGS sequence"/>
</dbReference>
<dbReference type="Pfam" id="PF03551">
    <property type="entry name" value="PadR"/>
    <property type="match status" value="1"/>
</dbReference>
<sequence>MARGRSSFKMGTVEMLVLYLLEKKDLYGYQLTNLIREISEGDVDMQESTLYPTVYKLREKGYLSEREVIVGKRRLRVYYHLEDSGRERLADLLEDYRQITRGIRRILECDTLPEEQEK</sequence>
<protein>
    <recommendedName>
        <fullName evidence="1">Transcription regulator PadR N-terminal domain-containing protein</fullName>
    </recommendedName>
</protein>
<organism evidence="2 3">
    <name type="scientific">Hornefia porci</name>
    <dbReference type="NCBI Taxonomy" id="2652292"/>
    <lineage>
        <taxon>Bacteria</taxon>
        <taxon>Bacillati</taxon>
        <taxon>Bacillota</taxon>
        <taxon>Clostridia</taxon>
        <taxon>Peptostreptococcales</taxon>
        <taxon>Anaerovoracaceae</taxon>
        <taxon>Hornefia</taxon>
    </lineage>
</organism>
<dbReference type="AlphaFoldDB" id="A0A1Q9JIF0"/>
<gene>
    <name evidence="2" type="ORF">BHK98_07890</name>
</gene>
<dbReference type="EMBL" id="MJIE01000001">
    <property type="protein sequence ID" value="OLR55986.1"/>
    <property type="molecule type" value="Genomic_DNA"/>
</dbReference>
<dbReference type="InterPro" id="IPR036390">
    <property type="entry name" value="WH_DNA-bd_sf"/>
</dbReference>
<name>A0A1Q9JIF0_9FIRM</name>
<dbReference type="RefSeq" id="WP_075713160.1">
    <property type="nucleotide sequence ID" value="NZ_MJIE01000001.1"/>
</dbReference>
<evidence type="ECO:0000259" key="1">
    <source>
        <dbReference type="Pfam" id="PF03551"/>
    </source>
</evidence>
<dbReference type="InterPro" id="IPR052509">
    <property type="entry name" value="Metal_resp_DNA-bind_regulator"/>
</dbReference>
<dbReference type="InterPro" id="IPR036388">
    <property type="entry name" value="WH-like_DNA-bd_sf"/>
</dbReference>